<sequence length="64" mass="7122">MYGEELASNVRARHTHENLREALGSRTPWALAWPLVHKLVGFPQGYSELYAVAVTCSFSSSQNS</sequence>
<organism evidence="1 2">
    <name type="scientific">Exidia glandulosa HHB12029</name>
    <dbReference type="NCBI Taxonomy" id="1314781"/>
    <lineage>
        <taxon>Eukaryota</taxon>
        <taxon>Fungi</taxon>
        <taxon>Dikarya</taxon>
        <taxon>Basidiomycota</taxon>
        <taxon>Agaricomycotina</taxon>
        <taxon>Agaricomycetes</taxon>
        <taxon>Auriculariales</taxon>
        <taxon>Exidiaceae</taxon>
        <taxon>Exidia</taxon>
    </lineage>
</organism>
<name>A0A165MA58_EXIGL</name>
<keyword evidence="2" id="KW-1185">Reference proteome</keyword>
<dbReference type="EMBL" id="KV425913">
    <property type="protein sequence ID" value="KZV98978.1"/>
    <property type="molecule type" value="Genomic_DNA"/>
</dbReference>
<dbReference type="Proteomes" id="UP000077266">
    <property type="component" value="Unassembled WGS sequence"/>
</dbReference>
<dbReference type="InParanoid" id="A0A165MA58"/>
<gene>
    <name evidence="1" type="ORF">EXIGLDRAFT_266164</name>
</gene>
<accession>A0A165MA58</accession>
<dbReference type="AlphaFoldDB" id="A0A165MA58"/>
<evidence type="ECO:0000313" key="1">
    <source>
        <dbReference type="EMBL" id="KZV98978.1"/>
    </source>
</evidence>
<proteinExistence type="predicted"/>
<reference evidence="1 2" key="1">
    <citation type="journal article" date="2016" name="Mol. Biol. Evol.">
        <title>Comparative Genomics of Early-Diverging Mushroom-Forming Fungi Provides Insights into the Origins of Lignocellulose Decay Capabilities.</title>
        <authorList>
            <person name="Nagy L.G."/>
            <person name="Riley R."/>
            <person name="Tritt A."/>
            <person name="Adam C."/>
            <person name="Daum C."/>
            <person name="Floudas D."/>
            <person name="Sun H."/>
            <person name="Yadav J.S."/>
            <person name="Pangilinan J."/>
            <person name="Larsson K.H."/>
            <person name="Matsuura K."/>
            <person name="Barry K."/>
            <person name="Labutti K."/>
            <person name="Kuo R."/>
            <person name="Ohm R.A."/>
            <person name="Bhattacharya S.S."/>
            <person name="Shirouzu T."/>
            <person name="Yoshinaga Y."/>
            <person name="Martin F.M."/>
            <person name="Grigoriev I.V."/>
            <person name="Hibbett D.S."/>
        </authorList>
    </citation>
    <scope>NUCLEOTIDE SEQUENCE [LARGE SCALE GENOMIC DNA]</scope>
    <source>
        <strain evidence="1 2">HHB12029</strain>
    </source>
</reference>
<protein>
    <submittedName>
        <fullName evidence="1">Uncharacterized protein</fullName>
    </submittedName>
</protein>
<evidence type="ECO:0000313" key="2">
    <source>
        <dbReference type="Proteomes" id="UP000077266"/>
    </source>
</evidence>